<feature type="transmembrane region" description="Helical" evidence="1">
    <location>
        <begin position="36"/>
        <end position="60"/>
    </location>
</feature>
<protein>
    <recommendedName>
        <fullName evidence="4">Oligosaccharide repeat unit polymerase</fullName>
    </recommendedName>
</protein>
<keyword evidence="3" id="KW-1185">Reference proteome</keyword>
<gene>
    <name evidence="2" type="ORF">DKT68_18275</name>
</gene>
<feature type="transmembrane region" description="Helical" evidence="1">
    <location>
        <begin position="168"/>
        <end position="190"/>
    </location>
</feature>
<feature type="transmembrane region" description="Helical" evidence="1">
    <location>
        <begin position="197"/>
        <end position="215"/>
    </location>
</feature>
<accession>A0A317D529</accession>
<feature type="transmembrane region" description="Helical" evidence="1">
    <location>
        <begin position="373"/>
        <end position="398"/>
    </location>
</feature>
<evidence type="ECO:0000256" key="1">
    <source>
        <dbReference type="SAM" id="Phobius"/>
    </source>
</evidence>
<dbReference type="AlphaFoldDB" id="A0A317D529"/>
<feature type="transmembrane region" description="Helical" evidence="1">
    <location>
        <begin position="252"/>
        <end position="269"/>
    </location>
</feature>
<organism evidence="2 3">
    <name type="scientific">Micromonospora acroterricola</name>
    <dbReference type="NCBI Taxonomy" id="2202421"/>
    <lineage>
        <taxon>Bacteria</taxon>
        <taxon>Bacillati</taxon>
        <taxon>Actinomycetota</taxon>
        <taxon>Actinomycetes</taxon>
        <taxon>Micromonosporales</taxon>
        <taxon>Micromonosporaceae</taxon>
        <taxon>Micromonospora</taxon>
    </lineage>
</organism>
<dbReference type="EMBL" id="QGKR01000216">
    <property type="protein sequence ID" value="PWR07665.1"/>
    <property type="molecule type" value="Genomic_DNA"/>
</dbReference>
<sequence>MTTTTPDLTTRRFVSTATSAQPIRHRPAPFRRSLRAWLPLLLAGGWMLGTFGLFWTGALAQQVPNPGTLCLFVLGATGAFAAGYVAQLWRSSSRPIVGTTRSTDVRRVRRLVLASGIYYVVLGVALLVEYGATGPGSIIASLQDPAGAYLNKFTVYQQQQDSGRTNPVIQVLTLLGFLGTALVPLLVVYWRRLSGGLRLVGLAGIGVYSLFFLYIGTLKGLGDFVLMIAAGLLIASSRNPDRTGRKMNRRRATVLVAVVFALFCAYMVSNQADRVDQFGTHDRVRANPTVERIVGEQVATGLAALVIYPTHGYLGLAYNLETPFVWSHGLGSTPAVASYGSQYLGIDTDQYPAYPTRTEDRTGWPAGMYWSTIYPWLASDLTFPGTVLFMAFLGWFFARLWREVNLSGGILPTLIFVQMCLLVAYIPANNQLGMSRPAVIGLATLLSLYLWMALTRGASGSAPPERVQR</sequence>
<comment type="caution">
    <text evidence="2">The sequence shown here is derived from an EMBL/GenBank/DDBJ whole genome shotgun (WGS) entry which is preliminary data.</text>
</comment>
<reference evidence="2 3" key="1">
    <citation type="submission" date="2018-05" db="EMBL/GenBank/DDBJ databases">
        <title>Micromonospora atacamensis sp. nov., a novel actinobacteria isolated from high altitude Atacama Desert soil.</title>
        <authorList>
            <person name="Carro L."/>
            <person name="Golinska P."/>
            <person name="Klenk H.-P."/>
            <person name="Goodfellow M."/>
        </authorList>
    </citation>
    <scope>NUCLEOTIDE SEQUENCE [LARGE SCALE GENOMIC DNA]</scope>
    <source>
        <strain evidence="2 3">5R2A7</strain>
    </source>
</reference>
<keyword evidence="1" id="KW-0812">Transmembrane</keyword>
<name>A0A317D529_9ACTN</name>
<evidence type="ECO:0000313" key="2">
    <source>
        <dbReference type="EMBL" id="PWR07665.1"/>
    </source>
</evidence>
<keyword evidence="1" id="KW-0472">Membrane</keyword>
<feature type="transmembrane region" description="Helical" evidence="1">
    <location>
        <begin position="66"/>
        <end position="89"/>
    </location>
</feature>
<keyword evidence="1" id="KW-1133">Transmembrane helix</keyword>
<evidence type="ECO:0008006" key="4">
    <source>
        <dbReference type="Google" id="ProtNLM"/>
    </source>
</evidence>
<feature type="transmembrane region" description="Helical" evidence="1">
    <location>
        <begin position="110"/>
        <end position="128"/>
    </location>
</feature>
<evidence type="ECO:0000313" key="3">
    <source>
        <dbReference type="Proteomes" id="UP000245410"/>
    </source>
</evidence>
<feature type="transmembrane region" description="Helical" evidence="1">
    <location>
        <begin position="434"/>
        <end position="454"/>
    </location>
</feature>
<feature type="transmembrane region" description="Helical" evidence="1">
    <location>
        <begin position="221"/>
        <end position="240"/>
    </location>
</feature>
<proteinExistence type="predicted"/>
<feature type="transmembrane region" description="Helical" evidence="1">
    <location>
        <begin position="410"/>
        <end position="428"/>
    </location>
</feature>
<dbReference type="Proteomes" id="UP000245410">
    <property type="component" value="Unassembled WGS sequence"/>
</dbReference>